<gene>
    <name evidence="3" type="ORF">BGLCM_0305</name>
</gene>
<evidence type="ECO:0000313" key="4">
    <source>
        <dbReference type="Proteomes" id="UP000029074"/>
    </source>
</evidence>
<dbReference type="EMBL" id="JGYW01000002">
    <property type="protein sequence ID" value="KFI59637.1"/>
    <property type="molecule type" value="Genomic_DNA"/>
</dbReference>
<dbReference type="Proteomes" id="UP000029074">
    <property type="component" value="Unassembled WGS sequence"/>
</dbReference>
<dbReference type="GO" id="GO:0046047">
    <property type="term" value="P:TTP catabolic process"/>
    <property type="evidence" value="ECO:0007669"/>
    <property type="project" value="TreeGrafter"/>
</dbReference>
<dbReference type="GO" id="GO:0046076">
    <property type="term" value="P:dTTP catabolic process"/>
    <property type="evidence" value="ECO:0007669"/>
    <property type="project" value="TreeGrafter"/>
</dbReference>
<sequence length="330" mass="37177">MKHTELLKAPSADDVTHQQLRAPAILHAKKTAHVNDDGHNDNMNESRDPHSTHPQNPSQLSPQPPQPPQPPQRSNQPGEPVSTYQLPGGLQHCSKLQPVLDAPTALERVRQIVRILHEPGGCPWDGEQTNRSLIKPLLEETYEYIDAVETDDRDNMREELGDMLLQSIFQAQICSEDSADPFTLDEVCDRLVDKLITRHPNVFQDDTANSNENQALQEAIDADTTLQLWERMKQQEKQRTSVLDGIAQAQGALPRSAKVAARIRKSAQPQRFDEAFHLNTENETEQLADELLDLVRRADASGIDIECALRNRLRQVEQAVRTIEQDSSEQ</sequence>
<feature type="domain" description="NTP pyrophosphohydrolase MazG-like" evidence="2">
    <location>
        <begin position="128"/>
        <end position="203"/>
    </location>
</feature>
<keyword evidence="4" id="KW-1185">Reference proteome</keyword>
<accession>A0A087ALI7</accession>
<feature type="compositionally biased region" description="Pro residues" evidence="1">
    <location>
        <begin position="62"/>
        <end position="71"/>
    </location>
</feature>
<dbReference type="AlphaFoldDB" id="A0A087ALI7"/>
<dbReference type="CDD" id="cd11528">
    <property type="entry name" value="NTP-PPase_MazG_Nterm"/>
    <property type="match status" value="1"/>
</dbReference>
<feature type="region of interest" description="Disordered" evidence="1">
    <location>
        <begin position="1"/>
        <end position="89"/>
    </location>
</feature>
<reference evidence="3 4" key="1">
    <citation type="submission" date="2014-03" db="EMBL/GenBank/DDBJ databases">
        <title>Genomics of Bifidobacteria.</title>
        <authorList>
            <person name="Ventura M."/>
            <person name="Milani C."/>
            <person name="Lugli G.A."/>
        </authorList>
    </citation>
    <scope>NUCLEOTIDE SEQUENCE [LARGE SCALE GENOMIC DNA]</scope>
    <source>
        <strain evidence="3 4">LMG 11596</strain>
    </source>
</reference>
<dbReference type="InterPro" id="IPR048015">
    <property type="entry name" value="NTP-PPase_MazG-like_N"/>
</dbReference>
<dbReference type="GO" id="GO:0047693">
    <property type="term" value="F:ATP diphosphatase activity"/>
    <property type="evidence" value="ECO:0007669"/>
    <property type="project" value="UniProtKB-EC"/>
</dbReference>
<dbReference type="PANTHER" id="PTHR30522">
    <property type="entry name" value="NUCLEOSIDE TRIPHOSPHATE PYROPHOSPHOHYDROLASE"/>
    <property type="match status" value="1"/>
</dbReference>
<dbReference type="InterPro" id="IPR004518">
    <property type="entry name" value="MazG-like_dom"/>
</dbReference>
<dbReference type="Gene3D" id="1.10.287.1080">
    <property type="entry name" value="MazG-like"/>
    <property type="match status" value="1"/>
</dbReference>
<dbReference type="InterPro" id="IPR011551">
    <property type="entry name" value="NTP_PyrPHydrolase_MazG"/>
</dbReference>
<comment type="caution">
    <text evidence="3">The sequence shown here is derived from an EMBL/GenBank/DDBJ whole genome shotgun (WGS) entry which is preliminary data.</text>
</comment>
<dbReference type="GO" id="GO:0046061">
    <property type="term" value="P:dATP catabolic process"/>
    <property type="evidence" value="ECO:0007669"/>
    <property type="project" value="TreeGrafter"/>
</dbReference>
<dbReference type="GO" id="GO:0006203">
    <property type="term" value="P:dGTP catabolic process"/>
    <property type="evidence" value="ECO:0007669"/>
    <property type="project" value="TreeGrafter"/>
</dbReference>
<proteinExistence type="predicted"/>
<keyword evidence="3" id="KW-0378">Hydrolase</keyword>
<dbReference type="SUPFAM" id="SSF101386">
    <property type="entry name" value="all-alpha NTP pyrophosphatases"/>
    <property type="match status" value="1"/>
</dbReference>
<dbReference type="Pfam" id="PF03819">
    <property type="entry name" value="MazG"/>
    <property type="match status" value="1"/>
</dbReference>
<evidence type="ECO:0000259" key="2">
    <source>
        <dbReference type="Pfam" id="PF03819"/>
    </source>
</evidence>
<evidence type="ECO:0000256" key="1">
    <source>
        <dbReference type="SAM" id="MobiDB-lite"/>
    </source>
</evidence>
<dbReference type="EC" id="3.6.1.8" evidence="3"/>
<dbReference type="GO" id="GO:0046052">
    <property type="term" value="P:UTP catabolic process"/>
    <property type="evidence" value="ECO:0007669"/>
    <property type="project" value="TreeGrafter"/>
</dbReference>
<dbReference type="GO" id="GO:0046081">
    <property type="term" value="P:dUTP catabolic process"/>
    <property type="evidence" value="ECO:0007669"/>
    <property type="project" value="TreeGrafter"/>
</dbReference>
<dbReference type="PANTHER" id="PTHR30522:SF0">
    <property type="entry name" value="NUCLEOSIDE TRIPHOSPHATE PYROPHOSPHOHYDROLASE"/>
    <property type="match status" value="1"/>
</dbReference>
<organism evidence="3 4">
    <name type="scientific">Bifidobacterium gallicum DSM 20093 = LMG 11596</name>
    <dbReference type="NCBI Taxonomy" id="561180"/>
    <lineage>
        <taxon>Bacteria</taxon>
        <taxon>Bacillati</taxon>
        <taxon>Actinomycetota</taxon>
        <taxon>Actinomycetes</taxon>
        <taxon>Bifidobacteriales</taxon>
        <taxon>Bifidobacteriaceae</taxon>
        <taxon>Bifidobacterium</taxon>
    </lineage>
</organism>
<protein>
    <submittedName>
        <fullName evidence="3">Transcriptional regulator, MazG family</fullName>
        <ecNumber evidence="3">3.6.1.8</ecNumber>
    </submittedName>
</protein>
<feature type="compositionally biased region" description="Basic and acidic residues" evidence="1">
    <location>
        <begin position="33"/>
        <end position="51"/>
    </location>
</feature>
<evidence type="ECO:0000313" key="3">
    <source>
        <dbReference type="EMBL" id="KFI59637.1"/>
    </source>
</evidence>
<name>A0A087ALI7_9BIFI</name>